<keyword evidence="1" id="KW-1133">Transmembrane helix</keyword>
<sequence length="107" mass="12040">MSSSQESPSIAPDGFSGKDDRLLFSGDHNFALHGQIMLFVLVLLFTIFLLSMILMLYMKHFHPNCNAKSNRSSSPLEEDFPSAYPPIFPIKYAGISPSVWVKFCPLR</sequence>
<feature type="transmembrane region" description="Helical" evidence="1">
    <location>
        <begin position="36"/>
        <end position="58"/>
    </location>
</feature>
<dbReference type="SMR" id="A0A1J6IW31"/>
<dbReference type="AlphaFoldDB" id="A0A1J6IW31"/>
<reference evidence="2" key="1">
    <citation type="submission" date="2016-11" db="EMBL/GenBank/DDBJ databases">
        <title>The genome of Nicotiana attenuata.</title>
        <authorList>
            <person name="Xu S."/>
            <person name="Brockmoeller T."/>
            <person name="Gaquerel E."/>
            <person name="Navarro A."/>
            <person name="Kuhl H."/>
            <person name="Gase K."/>
            <person name="Ling Z."/>
            <person name="Zhou W."/>
            <person name="Kreitzer C."/>
            <person name="Stanke M."/>
            <person name="Tang H."/>
            <person name="Lyons E."/>
            <person name="Pandey P."/>
            <person name="Pandey S.P."/>
            <person name="Timmermann B."/>
            <person name="Baldwin I.T."/>
        </authorList>
    </citation>
    <scope>NUCLEOTIDE SEQUENCE [LARGE SCALE GENOMIC DNA]</scope>
    <source>
        <strain evidence="2">UT</strain>
    </source>
</reference>
<keyword evidence="1" id="KW-0812">Transmembrane</keyword>
<evidence type="ECO:0000313" key="3">
    <source>
        <dbReference type="Proteomes" id="UP000187609"/>
    </source>
</evidence>
<gene>
    <name evidence="2" type="ORF">A4A49_10430</name>
</gene>
<dbReference type="Proteomes" id="UP000187609">
    <property type="component" value="Unassembled WGS sequence"/>
</dbReference>
<keyword evidence="3" id="KW-1185">Reference proteome</keyword>
<accession>A0A1J6IW31</accession>
<evidence type="ECO:0000313" key="2">
    <source>
        <dbReference type="EMBL" id="OIT03003.1"/>
    </source>
</evidence>
<protein>
    <submittedName>
        <fullName evidence="2">Uncharacterized protein</fullName>
    </submittedName>
</protein>
<evidence type="ECO:0000256" key="1">
    <source>
        <dbReference type="SAM" id="Phobius"/>
    </source>
</evidence>
<dbReference type="EMBL" id="MJEQ01037187">
    <property type="protein sequence ID" value="OIT03003.1"/>
    <property type="molecule type" value="Genomic_DNA"/>
</dbReference>
<dbReference type="Gramene" id="OIT03003">
    <property type="protein sequence ID" value="OIT03003"/>
    <property type="gene ID" value="A4A49_10430"/>
</dbReference>
<keyword evidence="1" id="KW-0472">Membrane</keyword>
<name>A0A1J6IW31_NICAT</name>
<organism evidence="2 3">
    <name type="scientific">Nicotiana attenuata</name>
    <name type="common">Coyote tobacco</name>
    <dbReference type="NCBI Taxonomy" id="49451"/>
    <lineage>
        <taxon>Eukaryota</taxon>
        <taxon>Viridiplantae</taxon>
        <taxon>Streptophyta</taxon>
        <taxon>Embryophyta</taxon>
        <taxon>Tracheophyta</taxon>
        <taxon>Spermatophyta</taxon>
        <taxon>Magnoliopsida</taxon>
        <taxon>eudicotyledons</taxon>
        <taxon>Gunneridae</taxon>
        <taxon>Pentapetalae</taxon>
        <taxon>asterids</taxon>
        <taxon>lamiids</taxon>
        <taxon>Solanales</taxon>
        <taxon>Solanaceae</taxon>
        <taxon>Nicotianoideae</taxon>
        <taxon>Nicotianeae</taxon>
        <taxon>Nicotiana</taxon>
    </lineage>
</organism>
<comment type="caution">
    <text evidence="2">The sequence shown here is derived from an EMBL/GenBank/DDBJ whole genome shotgun (WGS) entry which is preliminary data.</text>
</comment>
<proteinExistence type="predicted"/>